<gene>
    <name evidence="2" type="ORF">S06H3_18297</name>
</gene>
<dbReference type="AlphaFoldDB" id="X1N5X0"/>
<evidence type="ECO:0000259" key="1">
    <source>
        <dbReference type="Pfam" id="PF12850"/>
    </source>
</evidence>
<proteinExistence type="predicted"/>
<comment type="caution">
    <text evidence="2">The sequence shown here is derived from an EMBL/GenBank/DDBJ whole genome shotgun (WGS) entry which is preliminary data.</text>
</comment>
<dbReference type="PANTHER" id="PTHR11124">
    <property type="entry name" value="VACUOLAR SORTING PROTEIN VPS29"/>
    <property type="match status" value="1"/>
</dbReference>
<name>X1N5X0_9ZZZZ</name>
<dbReference type="Pfam" id="PF12850">
    <property type="entry name" value="Metallophos_2"/>
    <property type="match status" value="1"/>
</dbReference>
<sequence>MRIAVLSDTHIHSFEEIPQKIIESLSTVDLIIHAGDFTTIEVLNGLKQLGEVKAVQGNMDSDEIMNILPIKDAIELGKIKIGITHGWGSPWRIEHRVRKLFDRVDIIIYGHSHQAQNRVTDNTLFFNPGKAANSFGILTIEEDVRGEILSSR</sequence>
<dbReference type="SUPFAM" id="SSF56300">
    <property type="entry name" value="Metallo-dependent phosphatases"/>
    <property type="match status" value="1"/>
</dbReference>
<dbReference type="InterPro" id="IPR029052">
    <property type="entry name" value="Metallo-depent_PP-like"/>
</dbReference>
<dbReference type="InterPro" id="IPR024654">
    <property type="entry name" value="Calcineurin-like_PHP_lpxH"/>
</dbReference>
<dbReference type="NCBIfam" id="TIGR00040">
    <property type="entry name" value="yfcE"/>
    <property type="match status" value="1"/>
</dbReference>
<feature type="domain" description="Calcineurin-like phosphoesterase" evidence="1">
    <location>
        <begin position="1"/>
        <end position="133"/>
    </location>
</feature>
<evidence type="ECO:0000313" key="2">
    <source>
        <dbReference type="EMBL" id="GAI14014.1"/>
    </source>
</evidence>
<dbReference type="EMBL" id="BARV01009237">
    <property type="protein sequence ID" value="GAI14014.1"/>
    <property type="molecule type" value="Genomic_DNA"/>
</dbReference>
<reference evidence="2" key="1">
    <citation type="journal article" date="2014" name="Front. Microbiol.">
        <title>High frequency of phylogenetically diverse reductive dehalogenase-homologous genes in deep subseafloor sedimentary metagenomes.</title>
        <authorList>
            <person name="Kawai M."/>
            <person name="Futagami T."/>
            <person name="Toyoda A."/>
            <person name="Takaki Y."/>
            <person name="Nishi S."/>
            <person name="Hori S."/>
            <person name="Arai W."/>
            <person name="Tsubouchi T."/>
            <person name="Morono Y."/>
            <person name="Uchiyama I."/>
            <person name="Ito T."/>
            <person name="Fujiyama A."/>
            <person name="Inagaki F."/>
            <person name="Takami H."/>
        </authorList>
    </citation>
    <scope>NUCLEOTIDE SEQUENCE</scope>
    <source>
        <strain evidence="2">Expedition CK06-06</strain>
    </source>
</reference>
<dbReference type="Gene3D" id="3.60.21.10">
    <property type="match status" value="1"/>
</dbReference>
<accession>X1N5X0</accession>
<dbReference type="InterPro" id="IPR000979">
    <property type="entry name" value="Phosphodiesterase_MJ0936/Vps29"/>
</dbReference>
<protein>
    <recommendedName>
        <fullName evidence="1">Calcineurin-like phosphoesterase domain-containing protein</fullName>
    </recommendedName>
</protein>
<organism evidence="2">
    <name type="scientific">marine sediment metagenome</name>
    <dbReference type="NCBI Taxonomy" id="412755"/>
    <lineage>
        <taxon>unclassified sequences</taxon>
        <taxon>metagenomes</taxon>
        <taxon>ecological metagenomes</taxon>
    </lineage>
</organism>